<proteinExistence type="predicted"/>
<keyword evidence="3" id="KW-1185">Reference proteome</keyword>
<evidence type="ECO:0000313" key="2">
    <source>
        <dbReference type="EMBL" id="MDQ1031676.1"/>
    </source>
</evidence>
<organism evidence="2 3">
    <name type="scientific">Streptomyces umbrinus</name>
    <dbReference type="NCBI Taxonomy" id="67370"/>
    <lineage>
        <taxon>Bacteria</taxon>
        <taxon>Bacillati</taxon>
        <taxon>Actinomycetota</taxon>
        <taxon>Actinomycetes</taxon>
        <taxon>Kitasatosporales</taxon>
        <taxon>Streptomycetaceae</taxon>
        <taxon>Streptomyces</taxon>
        <taxon>Streptomyces phaeochromogenes group</taxon>
    </lineage>
</organism>
<evidence type="ECO:0000313" key="3">
    <source>
        <dbReference type="Proteomes" id="UP001230328"/>
    </source>
</evidence>
<dbReference type="EMBL" id="JAUSZI010000002">
    <property type="protein sequence ID" value="MDQ1031676.1"/>
    <property type="molecule type" value="Genomic_DNA"/>
</dbReference>
<dbReference type="InterPro" id="IPR018247">
    <property type="entry name" value="EF_Hand_1_Ca_BS"/>
</dbReference>
<dbReference type="PROSITE" id="PS50222">
    <property type="entry name" value="EF_HAND_2"/>
    <property type="match status" value="2"/>
</dbReference>
<evidence type="ECO:0000259" key="1">
    <source>
        <dbReference type="PROSITE" id="PS50222"/>
    </source>
</evidence>
<accession>A0ABU0T9N9</accession>
<dbReference type="InterPro" id="IPR011992">
    <property type="entry name" value="EF-hand-dom_pair"/>
</dbReference>
<dbReference type="Proteomes" id="UP001230328">
    <property type="component" value="Unassembled WGS sequence"/>
</dbReference>
<dbReference type="SUPFAM" id="SSF47473">
    <property type="entry name" value="EF-hand"/>
    <property type="match status" value="1"/>
</dbReference>
<dbReference type="PROSITE" id="PS00018">
    <property type="entry name" value="EF_HAND_1"/>
    <property type="match status" value="1"/>
</dbReference>
<protein>
    <recommendedName>
        <fullName evidence="1">EF-hand domain-containing protein</fullName>
    </recommendedName>
</protein>
<dbReference type="CDD" id="cd00051">
    <property type="entry name" value="EFh"/>
    <property type="match status" value="1"/>
</dbReference>
<dbReference type="Pfam" id="PF13202">
    <property type="entry name" value="EF-hand_5"/>
    <property type="match status" value="1"/>
</dbReference>
<dbReference type="Gene3D" id="1.10.238.10">
    <property type="entry name" value="EF-hand"/>
    <property type="match status" value="1"/>
</dbReference>
<name>A0ABU0T9N9_9ACTN</name>
<dbReference type="InterPro" id="IPR002048">
    <property type="entry name" value="EF_hand_dom"/>
</dbReference>
<dbReference type="RefSeq" id="WP_307527970.1">
    <property type="nucleotide sequence ID" value="NZ_JAUSZI010000002.1"/>
</dbReference>
<gene>
    <name evidence="2" type="ORF">QF035_009258</name>
</gene>
<comment type="caution">
    <text evidence="2">The sequence shown here is derived from an EMBL/GenBank/DDBJ whole genome shotgun (WGS) entry which is preliminary data.</text>
</comment>
<feature type="domain" description="EF-hand" evidence="1">
    <location>
        <begin position="5"/>
        <end position="40"/>
    </location>
</feature>
<feature type="domain" description="EF-hand" evidence="1">
    <location>
        <begin position="65"/>
        <end position="90"/>
    </location>
</feature>
<sequence>MLGQVQKTNMDRVFDTLDVTRDGVVGADDFQITAQRMRSLRPNIDPQVLAEIEETFTAWWETIRDAADADGDGQITREEFVTASARGLEKDPAYVDKMVKVSEVTFRAADEEGDGQLTPLQVDAVDRTYGPMLICSSKGLLSVPTETSLLATAPSSATTRYREPVTGKSHETLSARSALYSRAVLRIRQPWGFTT</sequence>
<reference evidence="2 3" key="1">
    <citation type="submission" date="2023-07" db="EMBL/GenBank/DDBJ databases">
        <title>Comparative genomics of wheat-associated soil bacteria to identify genetic determinants of phenazine resistance.</title>
        <authorList>
            <person name="Mouncey N."/>
        </authorList>
    </citation>
    <scope>NUCLEOTIDE SEQUENCE [LARGE SCALE GENOMIC DNA]</scope>
    <source>
        <strain evidence="2 3">V2I4</strain>
    </source>
</reference>